<reference evidence="2 3" key="1">
    <citation type="submission" date="2024-09" db="EMBL/GenBank/DDBJ databases">
        <authorList>
            <person name="Sun Q."/>
            <person name="Mori K."/>
        </authorList>
    </citation>
    <scope>NUCLEOTIDE SEQUENCE [LARGE SCALE GENOMIC DNA]</scope>
    <source>
        <strain evidence="2 3">CCM 7765</strain>
    </source>
</reference>
<feature type="chain" id="PRO_5046044421" evidence="1">
    <location>
        <begin position="22"/>
        <end position="521"/>
    </location>
</feature>
<dbReference type="SUPFAM" id="SSF48452">
    <property type="entry name" value="TPR-like"/>
    <property type="match status" value="1"/>
</dbReference>
<dbReference type="Proteomes" id="UP001589774">
    <property type="component" value="Unassembled WGS sequence"/>
</dbReference>
<feature type="signal peptide" evidence="1">
    <location>
        <begin position="1"/>
        <end position="21"/>
    </location>
</feature>
<accession>A0ABV6HGN8</accession>
<comment type="caution">
    <text evidence="2">The sequence shown here is derived from an EMBL/GenBank/DDBJ whole genome shotgun (WGS) entry which is preliminary data.</text>
</comment>
<dbReference type="InterPro" id="IPR041662">
    <property type="entry name" value="SusD-like_2"/>
</dbReference>
<dbReference type="Gene3D" id="1.25.40.390">
    <property type="match status" value="1"/>
</dbReference>
<name>A0ABV6HGN8_9SPHI</name>
<evidence type="ECO:0000256" key="1">
    <source>
        <dbReference type="SAM" id="SignalP"/>
    </source>
</evidence>
<dbReference type="InterPro" id="IPR011990">
    <property type="entry name" value="TPR-like_helical_dom_sf"/>
</dbReference>
<protein>
    <submittedName>
        <fullName evidence="2">SusD/RagB family nutrient-binding outer membrane lipoprotein</fullName>
    </submittedName>
</protein>
<keyword evidence="2" id="KW-0449">Lipoprotein</keyword>
<gene>
    <name evidence="2" type="ORF">ACFFI0_07070</name>
</gene>
<evidence type="ECO:0000313" key="2">
    <source>
        <dbReference type="EMBL" id="MFC0318063.1"/>
    </source>
</evidence>
<organism evidence="2 3">
    <name type="scientific">Olivibacter oleidegradans</name>
    <dbReference type="NCBI Taxonomy" id="760123"/>
    <lineage>
        <taxon>Bacteria</taxon>
        <taxon>Pseudomonadati</taxon>
        <taxon>Bacteroidota</taxon>
        <taxon>Sphingobacteriia</taxon>
        <taxon>Sphingobacteriales</taxon>
        <taxon>Sphingobacteriaceae</taxon>
        <taxon>Olivibacter</taxon>
    </lineage>
</organism>
<dbReference type="EMBL" id="JBHLWO010000001">
    <property type="protein sequence ID" value="MFC0318063.1"/>
    <property type="molecule type" value="Genomic_DNA"/>
</dbReference>
<keyword evidence="3" id="KW-1185">Reference proteome</keyword>
<dbReference type="Pfam" id="PF12771">
    <property type="entry name" value="SusD-like_2"/>
    <property type="match status" value="1"/>
</dbReference>
<sequence length="521" mass="58378">MRYSKSILTLALAATTFWSCTKDFEAINTDPNAIPENGMDYNLLFSSAQVYHAGTDYNVWRNGLIYCATMVQHLASTQSYWNGDKYTYDAAYNAAHWDRDYPNAVKDITMVLSKFKDDPAKANAYHIARIMRVAIFQKMTDLYGDIPYSEAGLGYLDGVGYPKYDTQEAIYHDLYKELDEAASALDANAANTLSTADLIYGGNVDKWKKFAYSFMVRLGLRLSKVDPQTGSQWVNRALEGGVFTGNDDNAMMQHQLNTTDAANAYGKVLVYQDANASRVSEAFINQLKGTNDPRLIYIATVAEAPQLAYGNANYDLGDTTASKQLGMPNGYDELGAETDISKAPNWPGNLNNYSIVNRYTYARLDAPSFLLTHAETQLLLAEAANRGWIGGDAKTYYDEGVKAAILQMNQLGASPAITESQATAYLTANPFDANQALEQINTQYWIATFMDEYEAWTNYRRSGYPILKEVNYFNNVTNGKVPRRFTYPTSEASINTANYNEAVSRYRNGDRMTSRMWWDVE</sequence>
<evidence type="ECO:0000313" key="3">
    <source>
        <dbReference type="Proteomes" id="UP001589774"/>
    </source>
</evidence>
<keyword evidence="1" id="KW-0732">Signal</keyword>
<dbReference type="RefSeq" id="WP_149105277.1">
    <property type="nucleotide sequence ID" value="NZ_JBHLWO010000001.1"/>
</dbReference>
<proteinExistence type="predicted"/>